<dbReference type="EMBL" id="RGET01000211">
    <property type="protein sequence ID" value="NBN88641.1"/>
    <property type="molecule type" value="Genomic_DNA"/>
</dbReference>
<dbReference type="AlphaFoldDB" id="A0A964V0Z6"/>
<organism evidence="2 3">
    <name type="scientific">Candidatus Fonsibacter lacus</name>
    <dbReference type="NCBI Taxonomy" id="2576439"/>
    <lineage>
        <taxon>Bacteria</taxon>
        <taxon>Pseudomonadati</taxon>
        <taxon>Pseudomonadota</taxon>
        <taxon>Alphaproteobacteria</taxon>
        <taxon>Candidatus Pelagibacterales</taxon>
        <taxon>Candidatus Pelagibacterales incertae sedis</taxon>
        <taxon>Candidatus Fonsibacter</taxon>
    </lineage>
</organism>
<reference evidence="2" key="1">
    <citation type="submission" date="2018-10" db="EMBL/GenBank/DDBJ databases">
        <title>Iterative Subtractive Binning of Freshwater Chronoseries Metagenomes Recovers Nearly Complete Genomes from over Four Hundred Novel Species.</title>
        <authorList>
            <person name="Rodriguez-R L.M."/>
            <person name="Tsementzi D."/>
            <person name="Luo C."/>
            <person name="Konstantinidis K.T."/>
        </authorList>
    </citation>
    <scope>NUCLEOTIDE SEQUENCE</scope>
    <source>
        <strain evidence="2">WB7_6_001</strain>
    </source>
</reference>
<name>A0A964V0Z6_9PROT</name>
<accession>A0A964V0Z6</accession>
<gene>
    <name evidence="2" type="ORF">EBV32_06100</name>
</gene>
<feature type="region of interest" description="Disordered" evidence="1">
    <location>
        <begin position="98"/>
        <end position="117"/>
    </location>
</feature>
<feature type="region of interest" description="Disordered" evidence="1">
    <location>
        <begin position="25"/>
        <end position="58"/>
    </location>
</feature>
<evidence type="ECO:0000256" key="1">
    <source>
        <dbReference type="SAM" id="MobiDB-lite"/>
    </source>
</evidence>
<feature type="non-terminal residue" evidence="2">
    <location>
        <position position="1"/>
    </location>
</feature>
<dbReference type="Proteomes" id="UP000713222">
    <property type="component" value="Unassembled WGS sequence"/>
</dbReference>
<sequence>VGEYELEDGRILVIVEEGIISEVKEVKEEEEMPEAPAEEVPTEAKDQEMSEPVSSPKKTIESIVKETFFSEMENLKKENEALKEELAKLSKVDEVVEEKTELSEEPTPIAFNPENEAKTEFTKIGKKAPKGIMDSILNKMYN</sequence>
<comment type="caution">
    <text evidence="2">The sequence shown here is derived from an EMBL/GenBank/DDBJ whole genome shotgun (WGS) entry which is preliminary data.</text>
</comment>
<feature type="compositionally biased region" description="Acidic residues" evidence="1">
    <location>
        <begin position="28"/>
        <end position="41"/>
    </location>
</feature>
<proteinExistence type="predicted"/>
<protein>
    <submittedName>
        <fullName evidence="2">Uncharacterized protein</fullName>
    </submittedName>
</protein>
<evidence type="ECO:0000313" key="2">
    <source>
        <dbReference type="EMBL" id="NBN88641.1"/>
    </source>
</evidence>
<evidence type="ECO:0000313" key="3">
    <source>
        <dbReference type="Proteomes" id="UP000713222"/>
    </source>
</evidence>